<dbReference type="PANTHER" id="PTHR24329:SF543">
    <property type="entry name" value="FI01017P-RELATED"/>
    <property type="match status" value="1"/>
</dbReference>
<dbReference type="Gene3D" id="1.10.10.60">
    <property type="entry name" value="Homeodomain-like"/>
    <property type="match status" value="1"/>
</dbReference>
<evidence type="ECO:0000256" key="6">
    <source>
        <dbReference type="RuleBase" id="RU000682"/>
    </source>
</evidence>
<proteinExistence type="predicted"/>
<keyword evidence="4 5" id="KW-0539">Nucleus</keyword>
<feature type="region of interest" description="Disordered" evidence="7">
    <location>
        <begin position="115"/>
        <end position="136"/>
    </location>
</feature>
<evidence type="ECO:0000313" key="9">
    <source>
        <dbReference type="EMBL" id="CAG5118124.1"/>
    </source>
</evidence>
<evidence type="ECO:0000259" key="8">
    <source>
        <dbReference type="PROSITE" id="PS50071"/>
    </source>
</evidence>
<sequence>KTHYPGVLTRESLAGKTNLSEARVQVWFSNRRAKWRRHQRLRLFQSSSPFVFPFSNIQSSASNVSHRNISATARDEPGSTTKSTYDIASFTVSSMLPTLANPTLLLRTSVKESVQTPPLLTRSRSPPSTSPLSLMSPLLDSASATEEEKRAKLSFSISEHSAFKPRVSANPLAINHCVITSHEDSLCHASYCK</sequence>
<evidence type="ECO:0000256" key="4">
    <source>
        <dbReference type="ARBA" id="ARBA00023242"/>
    </source>
</evidence>
<dbReference type="PROSITE" id="PS00027">
    <property type="entry name" value="HOMEOBOX_1"/>
    <property type="match status" value="1"/>
</dbReference>
<dbReference type="GO" id="GO:0000981">
    <property type="term" value="F:DNA-binding transcription factor activity, RNA polymerase II-specific"/>
    <property type="evidence" value="ECO:0007669"/>
    <property type="project" value="InterPro"/>
</dbReference>
<reference evidence="9" key="1">
    <citation type="submission" date="2021-04" db="EMBL/GenBank/DDBJ databases">
        <authorList>
            <consortium name="Molecular Ecology Group"/>
        </authorList>
    </citation>
    <scope>NUCLEOTIDE SEQUENCE</scope>
</reference>
<dbReference type="InterPro" id="IPR017970">
    <property type="entry name" value="Homeobox_CS"/>
</dbReference>
<dbReference type="SMART" id="SM00389">
    <property type="entry name" value="HOX"/>
    <property type="match status" value="1"/>
</dbReference>
<dbReference type="InterPro" id="IPR001356">
    <property type="entry name" value="HD"/>
</dbReference>
<comment type="subcellular location">
    <subcellularLocation>
        <location evidence="1 5 6">Nucleus</location>
    </subcellularLocation>
</comment>
<evidence type="ECO:0000256" key="7">
    <source>
        <dbReference type="SAM" id="MobiDB-lite"/>
    </source>
</evidence>
<dbReference type="PROSITE" id="PS50071">
    <property type="entry name" value="HOMEOBOX_2"/>
    <property type="match status" value="1"/>
</dbReference>
<dbReference type="SUPFAM" id="SSF46689">
    <property type="entry name" value="Homeodomain-like"/>
    <property type="match status" value="1"/>
</dbReference>
<dbReference type="Proteomes" id="UP000678393">
    <property type="component" value="Unassembled WGS sequence"/>
</dbReference>
<dbReference type="GO" id="GO:0000977">
    <property type="term" value="F:RNA polymerase II transcription regulatory region sequence-specific DNA binding"/>
    <property type="evidence" value="ECO:0007669"/>
    <property type="project" value="TreeGrafter"/>
</dbReference>
<organism evidence="9 10">
    <name type="scientific">Candidula unifasciata</name>
    <dbReference type="NCBI Taxonomy" id="100452"/>
    <lineage>
        <taxon>Eukaryota</taxon>
        <taxon>Metazoa</taxon>
        <taxon>Spiralia</taxon>
        <taxon>Lophotrochozoa</taxon>
        <taxon>Mollusca</taxon>
        <taxon>Gastropoda</taxon>
        <taxon>Heterobranchia</taxon>
        <taxon>Euthyneura</taxon>
        <taxon>Panpulmonata</taxon>
        <taxon>Eupulmonata</taxon>
        <taxon>Stylommatophora</taxon>
        <taxon>Helicina</taxon>
        <taxon>Helicoidea</taxon>
        <taxon>Geomitridae</taxon>
        <taxon>Candidula</taxon>
    </lineage>
</organism>
<evidence type="ECO:0000256" key="5">
    <source>
        <dbReference type="PROSITE-ProRule" id="PRU00108"/>
    </source>
</evidence>
<feature type="DNA-binding region" description="Homeobox" evidence="5">
    <location>
        <begin position="3"/>
        <end position="39"/>
    </location>
</feature>
<dbReference type="OrthoDB" id="3225452at2759"/>
<feature type="non-terminal residue" evidence="9">
    <location>
        <position position="193"/>
    </location>
</feature>
<feature type="compositionally biased region" description="Low complexity" evidence="7">
    <location>
        <begin position="116"/>
        <end position="136"/>
    </location>
</feature>
<keyword evidence="2 5" id="KW-0238">DNA-binding</keyword>
<protein>
    <recommendedName>
        <fullName evidence="8">Homeobox domain-containing protein</fullName>
    </recommendedName>
</protein>
<dbReference type="InterPro" id="IPR009057">
    <property type="entry name" value="Homeodomain-like_sf"/>
</dbReference>
<feature type="domain" description="Homeobox" evidence="8">
    <location>
        <begin position="1"/>
        <end position="38"/>
    </location>
</feature>
<dbReference type="CDD" id="cd00086">
    <property type="entry name" value="homeodomain"/>
    <property type="match status" value="1"/>
</dbReference>
<evidence type="ECO:0000256" key="2">
    <source>
        <dbReference type="ARBA" id="ARBA00023125"/>
    </source>
</evidence>
<evidence type="ECO:0000256" key="3">
    <source>
        <dbReference type="ARBA" id="ARBA00023155"/>
    </source>
</evidence>
<dbReference type="Pfam" id="PF00046">
    <property type="entry name" value="Homeodomain"/>
    <property type="match status" value="1"/>
</dbReference>
<keyword evidence="10" id="KW-1185">Reference proteome</keyword>
<evidence type="ECO:0000256" key="1">
    <source>
        <dbReference type="ARBA" id="ARBA00004123"/>
    </source>
</evidence>
<dbReference type="PANTHER" id="PTHR24329">
    <property type="entry name" value="HOMEOBOX PROTEIN ARISTALESS"/>
    <property type="match status" value="1"/>
</dbReference>
<dbReference type="AlphaFoldDB" id="A0A8S3YMH9"/>
<name>A0A8S3YMH9_9EUPU</name>
<dbReference type="GO" id="GO:0005634">
    <property type="term" value="C:nucleus"/>
    <property type="evidence" value="ECO:0007669"/>
    <property type="project" value="UniProtKB-SubCell"/>
</dbReference>
<keyword evidence="3 5" id="KW-0371">Homeobox</keyword>
<accession>A0A8S3YMH9</accession>
<gene>
    <name evidence="9" type="ORF">CUNI_LOCUS3682</name>
</gene>
<evidence type="ECO:0000313" key="10">
    <source>
        <dbReference type="Proteomes" id="UP000678393"/>
    </source>
</evidence>
<comment type="caution">
    <text evidence="9">The sequence shown here is derived from an EMBL/GenBank/DDBJ whole genome shotgun (WGS) entry which is preliminary data.</text>
</comment>
<dbReference type="InterPro" id="IPR050649">
    <property type="entry name" value="Paired_Homeobox_TFs"/>
</dbReference>
<dbReference type="EMBL" id="CAJHNH020000501">
    <property type="protein sequence ID" value="CAG5118124.1"/>
    <property type="molecule type" value="Genomic_DNA"/>
</dbReference>